<dbReference type="CDD" id="cd19099">
    <property type="entry name" value="AKR_unchar"/>
    <property type="match status" value="1"/>
</dbReference>
<sequence>MATYEGTWAYRDRFHERFARTYFRLFGDLAVSSIGVGTYLGDPTDEVDSAYRAAIVGALESGINVIDTAINYRHQRSERVVGRAIDESEIGRESVFLATKGGFLPFDGARPDDPGRYVYEEFVAPGLIDREELVAGQHCIAPAYIDDQLDRSLENLGVDHLDLYYLHNPETQLRERSREDVYDHLEATFELLERRVEAGDIGAYGVATWDAFRVPAGDPSHLSLPEVLGRAERAAATVGADAHHFSAVQLPFNVSMADAFTTAAHDGRTALAVASEHDLHVFTSASLMQGKLAREMPDRVEAELAGETRAQRAINFARSAPAVTSALIGMGSPEHVEENVAAGTFEPMGANAFDAVFE</sequence>
<accession>A0A897N2R4</accession>
<dbReference type="InterPro" id="IPR023210">
    <property type="entry name" value="NADP_OxRdtase_dom"/>
</dbReference>
<dbReference type="PANTHER" id="PTHR43312:SF1">
    <property type="entry name" value="NADP-DEPENDENT OXIDOREDUCTASE DOMAIN-CONTAINING PROTEIN"/>
    <property type="match status" value="1"/>
</dbReference>
<proteinExistence type="predicted"/>
<protein>
    <submittedName>
        <fullName evidence="2">Aryl-alcohol dehydrogenase related enzyme</fullName>
    </submittedName>
</protein>
<dbReference type="RefSeq" id="WP_229113715.1">
    <property type="nucleotide sequence ID" value="NZ_CP064787.1"/>
</dbReference>
<dbReference type="SUPFAM" id="SSF51430">
    <property type="entry name" value="NAD(P)-linked oxidoreductase"/>
    <property type="match status" value="1"/>
</dbReference>
<dbReference type="InterPro" id="IPR036812">
    <property type="entry name" value="NAD(P)_OxRdtase_dom_sf"/>
</dbReference>
<feature type="domain" description="NADP-dependent oxidoreductase" evidence="1">
    <location>
        <begin position="34"/>
        <end position="211"/>
    </location>
</feature>
<dbReference type="AlphaFoldDB" id="A0A897N2R4"/>
<name>A0A897N2R4_9EURY</name>
<organism evidence="2 3">
    <name type="scientific">Halapricum desulfuricans</name>
    <dbReference type="NCBI Taxonomy" id="2841257"/>
    <lineage>
        <taxon>Archaea</taxon>
        <taxon>Methanobacteriati</taxon>
        <taxon>Methanobacteriota</taxon>
        <taxon>Stenosarchaea group</taxon>
        <taxon>Halobacteria</taxon>
        <taxon>Halobacteriales</taxon>
        <taxon>Haloarculaceae</taxon>
        <taxon>Halapricum</taxon>
    </lineage>
</organism>
<dbReference type="Pfam" id="PF00248">
    <property type="entry name" value="Aldo_ket_red"/>
    <property type="match status" value="1"/>
</dbReference>
<dbReference type="EMBL" id="CP064787">
    <property type="protein sequence ID" value="QSG07272.1"/>
    <property type="molecule type" value="Genomic_DNA"/>
</dbReference>
<evidence type="ECO:0000313" key="3">
    <source>
        <dbReference type="Proteomes" id="UP000663525"/>
    </source>
</evidence>
<dbReference type="GeneID" id="68856488"/>
<dbReference type="Proteomes" id="UP000663525">
    <property type="component" value="Chromosome"/>
</dbReference>
<dbReference type="InterPro" id="IPR053135">
    <property type="entry name" value="AKR2_Oxidoreductase"/>
</dbReference>
<reference evidence="2" key="1">
    <citation type="submission" date="2020-11" db="EMBL/GenBank/DDBJ databases">
        <title>Carbohydrate-dependent, anaerobic sulfur respiration: A novel catabolism in halophilic archaea.</title>
        <authorList>
            <person name="Sorokin D.Y."/>
            <person name="Messina E."/>
            <person name="Smedile F."/>
            <person name="La Cono V."/>
            <person name="Hallsworth J.E."/>
            <person name="Yakimov M.M."/>
        </authorList>
    </citation>
    <scope>NUCLEOTIDE SEQUENCE</scope>
    <source>
        <strain evidence="2">HSR12-1</strain>
    </source>
</reference>
<evidence type="ECO:0000313" key="2">
    <source>
        <dbReference type="EMBL" id="QSG07272.1"/>
    </source>
</evidence>
<dbReference type="PANTHER" id="PTHR43312">
    <property type="entry name" value="D-THREO-ALDOSE 1-DEHYDROGENASE"/>
    <property type="match status" value="1"/>
</dbReference>
<evidence type="ECO:0000259" key="1">
    <source>
        <dbReference type="Pfam" id="PF00248"/>
    </source>
</evidence>
<gene>
    <name evidence="2" type="primary">tas9</name>
    <name evidence="2" type="ORF">HSR121_2955</name>
</gene>
<dbReference type="Gene3D" id="3.20.20.100">
    <property type="entry name" value="NADP-dependent oxidoreductase domain"/>
    <property type="match status" value="1"/>
</dbReference>